<name>A0A5J4X817_9EUKA</name>
<protein>
    <submittedName>
        <fullName evidence="2">Uncharacterized protein</fullName>
    </submittedName>
</protein>
<evidence type="ECO:0000313" key="3">
    <source>
        <dbReference type="Proteomes" id="UP000324800"/>
    </source>
</evidence>
<accession>A0A5J4X817</accession>
<feature type="compositionally biased region" description="Acidic residues" evidence="1">
    <location>
        <begin position="150"/>
        <end position="161"/>
    </location>
</feature>
<reference evidence="2 3" key="1">
    <citation type="submission" date="2019-03" db="EMBL/GenBank/DDBJ databases">
        <title>Single cell metagenomics reveals metabolic interactions within the superorganism composed of flagellate Streblomastix strix and complex community of Bacteroidetes bacteria on its surface.</title>
        <authorList>
            <person name="Treitli S.C."/>
            <person name="Kolisko M."/>
            <person name="Husnik F."/>
            <person name="Keeling P."/>
            <person name="Hampl V."/>
        </authorList>
    </citation>
    <scope>NUCLEOTIDE SEQUENCE [LARGE SCALE GENOMIC DNA]</scope>
    <source>
        <strain evidence="2">ST1C</strain>
    </source>
</reference>
<organism evidence="2 3">
    <name type="scientific">Streblomastix strix</name>
    <dbReference type="NCBI Taxonomy" id="222440"/>
    <lineage>
        <taxon>Eukaryota</taxon>
        <taxon>Metamonada</taxon>
        <taxon>Preaxostyla</taxon>
        <taxon>Oxymonadida</taxon>
        <taxon>Streblomastigidae</taxon>
        <taxon>Streblomastix</taxon>
    </lineage>
</organism>
<dbReference type="EMBL" id="SNRW01000107">
    <property type="protein sequence ID" value="KAA6403378.1"/>
    <property type="molecule type" value="Genomic_DNA"/>
</dbReference>
<dbReference type="AlphaFoldDB" id="A0A5J4X817"/>
<gene>
    <name evidence="2" type="ORF">EZS28_001098</name>
</gene>
<proteinExistence type="predicted"/>
<evidence type="ECO:0000313" key="2">
    <source>
        <dbReference type="EMBL" id="KAA6403378.1"/>
    </source>
</evidence>
<feature type="region of interest" description="Disordered" evidence="1">
    <location>
        <begin position="123"/>
        <end position="187"/>
    </location>
</feature>
<comment type="caution">
    <text evidence="2">The sequence shown here is derived from an EMBL/GenBank/DDBJ whole genome shotgun (WGS) entry which is preliminary data.</text>
</comment>
<dbReference type="Proteomes" id="UP000324800">
    <property type="component" value="Unassembled WGS sequence"/>
</dbReference>
<sequence length="187" mass="22056">MCPLSDLIKIGVIVRDVVVAEDAYLAGMPELFMVRQQPQIRHKLKDSRLNRQKELLIRKKKMQTKLQKNELKIGEFGILGPQRIKKEVERRYILHHPEQPPSLFPQQRKKEDLEQLLKKRDEKRQQFQQGEQQGILKGPVGREIQQIQQEEQETTEEEGDEKENVAPRKQKMRLSTISQQTQNSQCQ</sequence>
<feature type="compositionally biased region" description="Polar residues" evidence="1">
    <location>
        <begin position="173"/>
        <end position="187"/>
    </location>
</feature>
<evidence type="ECO:0000256" key="1">
    <source>
        <dbReference type="SAM" id="MobiDB-lite"/>
    </source>
</evidence>